<keyword evidence="2" id="KW-1133">Transmembrane helix</keyword>
<organism evidence="3 4">
    <name type="scientific">Nonomuraea insulae</name>
    <dbReference type="NCBI Taxonomy" id="1616787"/>
    <lineage>
        <taxon>Bacteria</taxon>
        <taxon>Bacillati</taxon>
        <taxon>Actinomycetota</taxon>
        <taxon>Actinomycetes</taxon>
        <taxon>Streptosporangiales</taxon>
        <taxon>Streptosporangiaceae</taxon>
        <taxon>Nonomuraea</taxon>
    </lineage>
</organism>
<comment type="caution">
    <text evidence="3">The sequence shown here is derived from an EMBL/GenBank/DDBJ whole genome shotgun (WGS) entry which is preliminary data.</text>
</comment>
<dbReference type="Gene3D" id="3.40.50.300">
    <property type="entry name" value="P-loop containing nucleotide triphosphate hydrolases"/>
    <property type="match status" value="1"/>
</dbReference>
<protein>
    <recommendedName>
        <fullName evidence="5">NB-ARC domain-containing protein</fullName>
    </recommendedName>
</protein>
<evidence type="ECO:0000313" key="4">
    <source>
        <dbReference type="Proteomes" id="UP001596058"/>
    </source>
</evidence>
<dbReference type="PANTHER" id="PTHR35205">
    <property type="entry name" value="NB-ARC AND TPR DOMAIN PROTEIN"/>
    <property type="match status" value="1"/>
</dbReference>
<dbReference type="SUPFAM" id="SSF52540">
    <property type="entry name" value="P-loop containing nucleoside triphosphate hydrolases"/>
    <property type="match status" value="1"/>
</dbReference>
<keyword evidence="2" id="KW-0472">Membrane</keyword>
<proteinExistence type="predicted"/>
<gene>
    <name evidence="3" type="ORF">ACFPZ3_31755</name>
</gene>
<feature type="region of interest" description="Disordered" evidence="1">
    <location>
        <begin position="63"/>
        <end position="101"/>
    </location>
</feature>
<dbReference type="RefSeq" id="WP_379517967.1">
    <property type="nucleotide sequence ID" value="NZ_JBHSPA010000037.1"/>
</dbReference>
<evidence type="ECO:0000313" key="3">
    <source>
        <dbReference type="EMBL" id="MFC5828465.1"/>
    </source>
</evidence>
<dbReference type="Proteomes" id="UP001596058">
    <property type="component" value="Unassembled WGS sequence"/>
</dbReference>
<dbReference type="PANTHER" id="PTHR35205:SF1">
    <property type="entry name" value="ZU5 DOMAIN-CONTAINING PROTEIN"/>
    <property type="match status" value="1"/>
</dbReference>
<dbReference type="InterPro" id="IPR027417">
    <property type="entry name" value="P-loop_NTPase"/>
</dbReference>
<reference evidence="4" key="1">
    <citation type="journal article" date="2019" name="Int. J. Syst. Evol. Microbiol.">
        <title>The Global Catalogue of Microorganisms (GCM) 10K type strain sequencing project: providing services to taxonomists for standard genome sequencing and annotation.</title>
        <authorList>
            <consortium name="The Broad Institute Genomics Platform"/>
            <consortium name="The Broad Institute Genome Sequencing Center for Infectious Disease"/>
            <person name="Wu L."/>
            <person name="Ma J."/>
        </authorList>
    </citation>
    <scope>NUCLEOTIDE SEQUENCE [LARGE SCALE GENOMIC DNA]</scope>
    <source>
        <strain evidence="4">CCUG 53903</strain>
    </source>
</reference>
<evidence type="ECO:0000256" key="2">
    <source>
        <dbReference type="SAM" id="Phobius"/>
    </source>
</evidence>
<keyword evidence="2" id="KW-0812">Transmembrane</keyword>
<evidence type="ECO:0008006" key="5">
    <source>
        <dbReference type="Google" id="ProtNLM"/>
    </source>
</evidence>
<feature type="transmembrane region" description="Helical" evidence="2">
    <location>
        <begin position="33"/>
        <end position="55"/>
    </location>
</feature>
<dbReference type="EMBL" id="JBHSPA010000037">
    <property type="protein sequence ID" value="MFC5828465.1"/>
    <property type="molecule type" value="Genomic_DNA"/>
</dbReference>
<name>A0ABW1CU18_9ACTN</name>
<accession>A0ABW1CU18</accession>
<sequence>MIAAIVVTAGVFLVGLARVFLVAPLATQDQQASVVSMFISAIGLIVSVAAFLLQVRAERTHTTKSGATLQGEAAQHDRNPSQPRSGQIVEGNIPQRPPGHQLREDSLLRLRELLDHQTSTAGDGAVMSCAVTGGPGVGKTMLVASYAWGCQAAGWPVIVWIIAEEVTQIVSGLASLADRLGQRTPDDNELIAAGRAKAWLATTTEPCLLVFDNALSVAKVRQWCPATGATRVIITSRKREFERAFEHLEVRLFSSEQSVAFLQDRTGLSDPVSAARLAVELGHLPLALAQAAAMITQTQLDYSEYLDQLRDDRISDYLQAQDGDAYPVGAAEAILLSVYQAEESLPFARRLLSFLAVSPATGVSVSRLAAEMGAELMHVRKLLADLTNTSLVAFSEDRGSVSMHRLVHRVLRDRAARQSDVDYLLKQAIGPPQQVEQFFHHHGRTLISVAMLAGATRDEADKAVRATMVALGGRWNAINDHKGYAGEMVLATFIKQRGKQPSATTITPWESRLTLWEDRHWIELMLDALPPTRWDTMACYLAGMTRPGISEHLGRKWTVVGENLRFARERLQQIVDRPTQSLNEESDK</sequence>
<evidence type="ECO:0000256" key="1">
    <source>
        <dbReference type="SAM" id="MobiDB-lite"/>
    </source>
</evidence>
<keyword evidence="4" id="KW-1185">Reference proteome</keyword>